<keyword evidence="2" id="KW-1185">Reference proteome</keyword>
<dbReference type="PANTHER" id="PTHR46579:SF1">
    <property type="entry name" value="F5_8 TYPE C DOMAIN-CONTAINING PROTEIN"/>
    <property type="match status" value="1"/>
</dbReference>
<reference evidence="1 2" key="1">
    <citation type="submission" date="2024-09" db="EMBL/GenBank/DDBJ databases">
        <title>Chromosome-scale assembly of Riccia sorocarpa.</title>
        <authorList>
            <person name="Paukszto L."/>
        </authorList>
    </citation>
    <scope>NUCLEOTIDE SEQUENCE [LARGE SCALE GENOMIC DNA]</scope>
    <source>
        <strain evidence="1">LP-2024</strain>
        <tissue evidence="1">Aerial parts of the thallus</tissue>
    </source>
</reference>
<dbReference type="EMBL" id="JBJQOH010000003">
    <property type="protein sequence ID" value="KAL3692180.1"/>
    <property type="molecule type" value="Genomic_DNA"/>
</dbReference>
<accession>A0ABD3HQ25</accession>
<evidence type="ECO:0000313" key="2">
    <source>
        <dbReference type="Proteomes" id="UP001633002"/>
    </source>
</evidence>
<organism evidence="1 2">
    <name type="scientific">Riccia sorocarpa</name>
    <dbReference type="NCBI Taxonomy" id="122646"/>
    <lineage>
        <taxon>Eukaryota</taxon>
        <taxon>Viridiplantae</taxon>
        <taxon>Streptophyta</taxon>
        <taxon>Embryophyta</taxon>
        <taxon>Marchantiophyta</taxon>
        <taxon>Marchantiopsida</taxon>
        <taxon>Marchantiidae</taxon>
        <taxon>Marchantiales</taxon>
        <taxon>Ricciaceae</taxon>
        <taxon>Riccia</taxon>
    </lineage>
</organism>
<dbReference type="Proteomes" id="UP001633002">
    <property type="component" value="Unassembled WGS sequence"/>
</dbReference>
<protein>
    <submittedName>
        <fullName evidence="1">Uncharacterized protein</fullName>
    </submittedName>
</protein>
<proteinExistence type="predicted"/>
<comment type="caution">
    <text evidence="1">The sequence shown here is derived from an EMBL/GenBank/DDBJ whole genome shotgun (WGS) entry which is preliminary data.</text>
</comment>
<dbReference type="PANTHER" id="PTHR46579">
    <property type="entry name" value="F5/8 TYPE C DOMAIN-CONTAINING PROTEIN-RELATED"/>
    <property type="match status" value="1"/>
</dbReference>
<gene>
    <name evidence="1" type="ORF">R1sor_005831</name>
</gene>
<dbReference type="AlphaFoldDB" id="A0ABD3HQ25"/>
<name>A0ABD3HQ25_9MARC</name>
<sequence>MILITPMTVFPLTKQFPADNTKGHARAPASPIRPYNPTLDEVIYISTWKFQALLDTNNVSIDLQETILFSSDVPDMVENRQPDYRGMNLGSLLRYAGRDWRGGELGLRGLCTLNGISRLYQNQGMSTVSRWKLCLGEGDSAHEPRAYAASKQDNYTSTGLNCNCNNRPSSGLQRDCDLCTERCEFTPCLLPRKQMESFDYIPIGAMVRMICRSRSFCHSMLAMWRAKHKWFRHDETELAPSFPIKDWWDGSKAKEISWFWDSDISWELPVVCMACLEVYQAFPVKCQELLTNFDLPSRRYNFICKSCGTRVSSEATYAQSASTVFRSTWTVETKILSAGSNSQLPPMPVLFIPNTKGDTSSKSEALNACLRPFIAELIDLYVKGVEVEYNYPPELIGERELRKTFNLRVILVLFTGDHPAQCKFGGFTTSGYSACRRRKMVSNLHHGPNTCPGGVLVYDSNRVQYRHPPERKTVAELHQAVNDLNACTTTAARKQVSQRTGVTGDSQVWKLYDLYGFDPSQDLTYDVMHVLALSMFKKYTELLKRDAERTSAGHDALVAGLAEVTRKKPKCLKGRWPKDPLTRLGYFKAEEYTNFILYCVPHILYEIGYEQGSVLYDLGRLVFEIARYFYIYSRSDSGWTEDMLSKCRMLLASWRIRHEEGVGASGSILDHVAGAGKLLDDVRRHGPSHVYWCYSFERLVASYNKVKTNSRHMESTFTAHFVRVMELHSSRKELHSSRREVASKVVSAGQTTLTS</sequence>
<evidence type="ECO:0000313" key="1">
    <source>
        <dbReference type="EMBL" id="KAL3692180.1"/>
    </source>
</evidence>